<comment type="similarity">
    <text evidence="2">Belongs to the NOP10 family.</text>
</comment>
<keyword evidence="4" id="KW-0690">Ribosome biogenesis</keyword>
<dbReference type="InterPro" id="IPR023532">
    <property type="entry name" value="Nop10_arc-typ"/>
</dbReference>
<keyword evidence="6" id="KW-0687">Ribonucleoprotein</keyword>
<name>A0A1J4L6P0_9EUKA</name>
<gene>
    <name evidence="8" type="ORF">TRFO_00977</name>
</gene>
<evidence type="ECO:0000256" key="4">
    <source>
        <dbReference type="ARBA" id="ARBA00022517"/>
    </source>
</evidence>
<dbReference type="GO" id="GO:1904874">
    <property type="term" value="P:positive regulation of telomerase RNA localization to Cajal body"/>
    <property type="evidence" value="ECO:0007669"/>
    <property type="project" value="TreeGrafter"/>
</dbReference>
<dbReference type="OrthoDB" id="13807at2759"/>
<dbReference type="GeneID" id="94824535"/>
<comment type="function">
    <text evidence="1">Involved in ribosome biogenesis; more specifically in 18S rRNA pseudouridylation and in cleavage of pre-rRNA.</text>
</comment>
<dbReference type="PANTHER" id="PTHR13305">
    <property type="entry name" value="RIBOSOME BIOGENESIS PROTEIN NOP10"/>
    <property type="match status" value="1"/>
</dbReference>
<evidence type="ECO:0000256" key="5">
    <source>
        <dbReference type="ARBA" id="ARBA00022552"/>
    </source>
</evidence>
<dbReference type="InterPro" id="IPR007264">
    <property type="entry name" value="H/ACA_rnp_Nop10"/>
</dbReference>
<dbReference type="GO" id="GO:0030515">
    <property type="term" value="F:snoRNA binding"/>
    <property type="evidence" value="ECO:0007669"/>
    <property type="project" value="InterPro"/>
</dbReference>
<dbReference type="GO" id="GO:0070034">
    <property type="term" value="F:telomerase RNA binding"/>
    <property type="evidence" value="ECO:0007669"/>
    <property type="project" value="TreeGrafter"/>
</dbReference>
<accession>A0A1J4L6P0</accession>
<evidence type="ECO:0000313" key="9">
    <source>
        <dbReference type="Proteomes" id="UP000179807"/>
    </source>
</evidence>
<keyword evidence="5" id="KW-0698">rRNA processing</keyword>
<evidence type="ECO:0000256" key="3">
    <source>
        <dbReference type="ARBA" id="ARBA00018821"/>
    </source>
</evidence>
<dbReference type="AlphaFoldDB" id="A0A1J4L6P0"/>
<evidence type="ECO:0000313" key="8">
    <source>
        <dbReference type="EMBL" id="OHT17676.1"/>
    </source>
</evidence>
<comment type="caution">
    <text evidence="8">The sequence shown here is derived from an EMBL/GenBank/DDBJ whole genome shotgun (WGS) entry which is preliminary data.</text>
</comment>
<dbReference type="Proteomes" id="UP000179807">
    <property type="component" value="Unassembled WGS sequence"/>
</dbReference>
<dbReference type="HAMAP" id="MF_00803">
    <property type="entry name" value="Nop10"/>
    <property type="match status" value="1"/>
</dbReference>
<dbReference type="GO" id="GO:0031118">
    <property type="term" value="P:rRNA pseudouridine synthesis"/>
    <property type="evidence" value="ECO:0007669"/>
    <property type="project" value="TreeGrafter"/>
</dbReference>
<dbReference type="RefSeq" id="XP_068370812.1">
    <property type="nucleotide sequence ID" value="XM_068489831.1"/>
</dbReference>
<sequence>MLLYFCDNCNQYTLKQQCPNCNKATRSAHPARFSPQDQESAHRYEVKKKFGLLPTQKPDIPL</sequence>
<dbReference type="EMBL" id="MLAK01000001">
    <property type="protein sequence ID" value="OHT17676.1"/>
    <property type="molecule type" value="Genomic_DNA"/>
</dbReference>
<dbReference type="PANTHER" id="PTHR13305:SF0">
    <property type="entry name" value="H_ACA RIBONUCLEOPROTEIN COMPLEX SUBUNIT 3"/>
    <property type="match status" value="1"/>
</dbReference>
<evidence type="ECO:0000256" key="2">
    <source>
        <dbReference type="ARBA" id="ARBA00009462"/>
    </source>
</evidence>
<dbReference type="Pfam" id="PF04135">
    <property type="entry name" value="Nop10p"/>
    <property type="match status" value="1"/>
</dbReference>
<keyword evidence="9" id="KW-1185">Reference proteome</keyword>
<dbReference type="GO" id="GO:0031429">
    <property type="term" value="C:box H/ACA snoRNP complex"/>
    <property type="evidence" value="ECO:0007669"/>
    <property type="project" value="TreeGrafter"/>
</dbReference>
<dbReference type="Gene3D" id="2.20.28.40">
    <property type="entry name" value="H/ACA ribonucleoprotein complex, subunit Nop10"/>
    <property type="match status" value="1"/>
</dbReference>
<dbReference type="InterPro" id="IPR036756">
    <property type="entry name" value="H/ACA_rnp_Nop10_sf"/>
</dbReference>
<evidence type="ECO:0000256" key="6">
    <source>
        <dbReference type="ARBA" id="ARBA00023274"/>
    </source>
</evidence>
<evidence type="ECO:0000256" key="1">
    <source>
        <dbReference type="ARBA" id="ARBA00002325"/>
    </source>
</evidence>
<organism evidence="8 9">
    <name type="scientific">Tritrichomonas foetus</name>
    <dbReference type="NCBI Taxonomy" id="1144522"/>
    <lineage>
        <taxon>Eukaryota</taxon>
        <taxon>Metamonada</taxon>
        <taxon>Parabasalia</taxon>
        <taxon>Tritrichomonadida</taxon>
        <taxon>Tritrichomonadidae</taxon>
        <taxon>Tritrichomonas</taxon>
    </lineage>
</organism>
<dbReference type="VEuPathDB" id="TrichDB:TRFO_00977"/>
<evidence type="ECO:0000256" key="7">
    <source>
        <dbReference type="ARBA" id="ARBA00030185"/>
    </source>
</evidence>
<proteinExistence type="inferred from homology"/>
<dbReference type="SUPFAM" id="SSF144210">
    <property type="entry name" value="Nop10-like SnoRNP"/>
    <property type="match status" value="1"/>
</dbReference>
<dbReference type="GO" id="GO:0031120">
    <property type="term" value="P:snRNA pseudouridine synthesis"/>
    <property type="evidence" value="ECO:0007669"/>
    <property type="project" value="TreeGrafter"/>
</dbReference>
<protein>
    <recommendedName>
        <fullName evidence="3">Ribosome biogenesis protein Nop10</fullName>
    </recommendedName>
    <alternativeName>
        <fullName evidence="7">Nucleolar protein 10</fullName>
    </alternativeName>
</protein>
<reference evidence="8" key="1">
    <citation type="submission" date="2016-10" db="EMBL/GenBank/DDBJ databases">
        <authorList>
            <person name="Benchimol M."/>
            <person name="Almeida L.G."/>
            <person name="Vasconcelos A.T."/>
            <person name="Perreira-Neves A."/>
            <person name="Rosa I.A."/>
            <person name="Tasca T."/>
            <person name="Bogo M.R."/>
            <person name="de Souza W."/>
        </authorList>
    </citation>
    <scope>NUCLEOTIDE SEQUENCE [LARGE SCALE GENOMIC DNA]</scope>
    <source>
        <strain evidence="8">K</strain>
    </source>
</reference>